<proteinExistence type="predicted"/>
<protein>
    <submittedName>
        <fullName evidence="2">Uncharacterized protein</fullName>
    </submittedName>
</protein>
<dbReference type="Proteomes" id="UP000077266">
    <property type="component" value="Unassembled WGS sequence"/>
</dbReference>
<evidence type="ECO:0000313" key="2">
    <source>
        <dbReference type="EMBL" id="KZV79428.1"/>
    </source>
</evidence>
<keyword evidence="3" id="KW-1185">Reference proteome</keyword>
<organism evidence="2 3">
    <name type="scientific">Exidia glandulosa HHB12029</name>
    <dbReference type="NCBI Taxonomy" id="1314781"/>
    <lineage>
        <taxon>Eukaryota</taxon>
        <taxon>Fungi</taxon>
        <taxon>Dikarya</taxon>
        <taxon>Basidiomycota</taxon>
        <taxon>Agaricomycotina</taxon>
        <taxon>Agaricomycetes</taxon>
        <taxon>Auriculariales</taxon>
        <taxon>Exidiaceae</taxon>
        <taxon>Exidia</taxon>
    </lineage>
</organism>
<name>A0A165AUK9_EXIGL</name>
<accession>A0A165AUK9</accession>
<feature type="region of interest" description="Disordered" evidence="1">
    <location>
        <begin position="215"/>
        <end position="324"/>
    </location>
</feature>
<evidence type="ECO:0000313" key="3">
    <source>
        <dbReference type="Proteomes" id="UP000077266"/>
    </source>
</evidence>
<feature type="compositionally biased region" description="Basic and acidic residues" evidence="1">
    <location>
        <begin position="282"/>
        <end position="301"/>
    </location>
</feature>
<dbReference type="AlphaFoldDB" id="A0A165AUK9"/>
<dbReference type="EMBL" id="KV426620">
    <property type="protein sequence ID" value="KZV79428.1"/>
    <property type="molecule type" value="Genomic_DNA"/>
</dbReference>
<feature type="compositionally biased region" description="Basic and acidic residues" evidence="1">
    <location>
        <begin position="315"/>
        <end position="324"/>
    </location>
</feature>
<sequence length="324" mass="35384">MSLLVAQYGLNIVTSAEVASSQRRASPGPASRQGFIGTVDILGARETPTAPWKAAYLRIILPRARAAGSWAVDAIRTSRGPTTSTYGHKTCGKNPGTRARLTRDRLLMCVRSPKPGGRDLHFKRAYNFDLRAQDLLEEPWDEREAHKHHRSDGREHALRVPRTVAIADLAARVWCALRRSDASELELLGPEAIAAATARRDSRCNRRGAAVHTLELLGRRTTAQSAPESMAAERESTAKLNSRPDVNRQPTPSASRGNAEPSGPDRNASAAMTEGCFTGRTARRDGARSYADDSRHSRAPDYGEAEETGNGEDEGTYREQETCT</sequence>
<reference evidence="2 3" key="1">
    <citation type="journal article" date="2016" name="Mol. Biol. Evol.">
        <title>Comparative Genomics of Early-Diverging Mushroom-Forming Fungi Provides Insights into the Origins of Lignocellulose Decay Capabilities.</title>
        <authorList>
            <person name="Nagy L.G."/>
            <person name="Riley R."/>
            <person name="Tritt A."/>
            <person name="Adam C."/>
            <person name="Daum C."/>
            <person name="Floudas D."/>
            <person name="Sun H."/>
            <person name="Yadav J.S."/>
            <person name="Pangilinan J."/>
            <person name="Larsson K.H."/>
            <person name="Matsuura K."/>
            <person name="Barry K."/>
            <person name="Labutti K."/>
            <person name="Kuo R."/>
            <person name="Ohm R.A."/>
            <person name="Bhattacharya S.S."/>
            <person name="Shirouzu T."/>
            <person name="Yoshinaga Y."/>
            <person name="Martin F.M."/>
            <person name="Grigoriev I.V."/>
            <person name="Hibbett D.S."/>
        </authorList>
    </citation>
    <scope>NUCLEOTIDE SEQUENCE [LARGE SCALE GENOMIC DNA]</scope>
    <source>
        <strain evidence="2 3">HHB12029</strain>
    </source>
</reference>
<gene>
    <name evidence="2" type="ORF">EXIGLDRAFT_707069</name>
</gene>
<dbReference type="InParanoid" id="A0A165AUK9"/>
<evidence type="ECO:0000256" key="1">
    <source>
        <dbReference type="SAM" id="MobiDB-lite"/>
    </source>
</evidence>
<feature type="compositionally biased region" description="Acidic residues" evidence="1">
    <location>
        <begin position="303"/>
        <end position="314"/>
    </location>
</feature>